<dbReference type="AlphaFoldDB" id="A0A4Y7SFK0"/>
<proteinExistence type="predicted"/>
<protein>
    <submittedName>
        <fullName evidence="1">Uncharacterized protein</fullName>
    </submittedName>
</protein>
<reference evidence="1 2" key="1">
    <citation type="journal article" date="2019" name="Nat. Ecol. Evol.">
        <title>Megaphylogeny resolves global patterns of mushroom evolution.</title>
        <authorList>
            <person name="Varga T."/>
            <person name="Krizsan K."/>
            <person name="Foldi C."/>
            <person name="Dima B."/>
            <person name="Sanchez-Garcia M."/>
            <person name="Sanchez-Ramirez S."/>
            <person name="Szollosi G.J."/>
            <person name="Szarkandi J.G."/>
            <person name="Papp V."/>
            <person name="Albert L."/>
            <person name="Andreopoulos W."/>
            <person name="Angelini C."/>
            <person name="Antonin V."/>
            <person name="Barry K.W."/>
            <person name="Bougher N.L."/>
            <person name="Buchanan P."/>
            <person name="Buyck B."/>
            <person name="Bense V."/>
            <person name="Catcheside P."/>
            <person name="Chovatia M."/>
            <person name="Cooper J."/>
            <person name="Damon W."/>
            <person name="Desjardin D."/>
            <person name="Finy P."/>
            <person name="Geml J."/>
            <person name="Haridas S."/>
            <person name="Hughes K."/>
            <person name="Justo A."/>
            <person name="Karasinski D."/>
            <person name="Kautmanova I."/>
            <person name="Kiss B."/>
            <person name="Kocsube S."/>
            <person name="Kotiranta H."/>
            <person name="LaButti K.M."/>
            <person name="Lechner B.E."/>
            <person name="Liimatainen K."/>
            <person name="Lipzen A."/>
            <person name="Lukacs Z."/>
            <person name="Mihaltcheva S."/>
            <person name="Morgado L.N."/>
            <person name="Niskanen T."/>
            <person name="Noordeloos M.E."/>
            <person name="Ohm R.A."/>
            <person name="Ortiz-Santana B."/>
            <person name="Ovrebo C."/>
            <person name="Racz N."/>
            <person name="Riley R."/>
            <person name="Savchenko A."/>
            <person name="Shiryaev A."/>
            <person name="Soop K."/>
            <person name="Spirin V."/>
            <person name="Szebenyi C."/>
            <person name="Tomsovsky M."/>
            <person name="Tulloss R.E."/>
            <person name="Uehling J."/>
            <person name="Grigoriev I.V."/>
            <person name="Vagvolgyi C."/>
            <person name="Papp T."/>
            <person name="Martin F.M."/>
            <person name="Miettinen O."/>
            <person name="Hibbett D.S."/>
            <person name="Nagy L.G."/>
        </authorList>
    </citation>
    <scope>NUCLEOTIDE SEQUENCE [LARGE SCALE GENOMIC DNA]</scope>
    <source>
        <strain evidence="1 2">FP101781</strain>
    </source>
</reference>
<dbReference type="Proteomes" id="UP000298030">
    <property type="component" value="Unassembled WGS sequence"/>
</dbReference>
<evidence type="ECO:0000313" key="1">
    <source>
        <dbReference type="EMBL" id="TEB20402.1"/>
    </source>
</evidence>
<name>A0A4Y7SFK0_COPMI</name>
<gene>
    <name evidence="1" type="ORF">FA13DRAFT_236022</name>
</gene>
<keyword evidence="2" id="KW-1185">Reference proteome</keyword>
<accession>A0A4Y7SFK0</accession>
<evidence type="ECO:0000313" key="2">
    <source>
        <dbReference type="Proteomes" id="UP000298030"/>
    </source>
</evidence>
<comment type="caution">
    <text evidence="1">The sequence shown here is derived from an EMBL/GenBank/DDBJ whole genome shotgun (WGS) entry which is preliminary data.</text>
</comment>
<sequence>MRCSEVVDGLLLVDNGARIARTPPTNAENKVHLRALVAHGSISFLHFHPHLPTVSETLSSENSSNSLNPECSLAARVGNVKKTGI</sequence>
<dbReference type="EMBL" id="QPFP01000141">
    <property type="protein sequence ID" value="TEB20402.1"/>
    <property type="molecule type" value="Genomic_DNA"/>
</dbReference>
<organism evidence="1 2">
    <name type="scientific">Coprinellus micaceus</name>
    <name type="common">Glistening ink-cap mushroom</name>
    <name type="synonym">Coprinus micaceus</name>
    <dbReference type="NCBI Taxonomy" id="71717"/>
    <lineage>
        <taxon>Eukaryota</taxon>
        <taxon>Fungi</taxon>
        <taxon>Dikarya</taxon>
        <taxon>Basidiomycota</taxon>
        <taxon>Agaricomycotina</taxon>
        <taxon>Agaricomycetes</taxon>
        <taxon>Agaricomycetidae</taxon>
        <taxon>Agaricales</taxon>
        <taxon>Agaricineae</taxon>
        <taxon>Psathyrellaceae</taxon>
        <taxon>Coprinellus</taxon>
    </lineage>
</organism>